<feature type="domain" description="Peptidase M15A C-terminal" evidence="1">
    <location>
        <begin position="5"/>
        <end position="112"/>
    </location>
</feature>
<dbReference type="RefSeq" id="WP_212610852.1">
    <property type="nucleotide sequence ID" value="NZ_CP073910.1"/>
</dbReference>
<evidence type="ECO:0000313" key="3">
    <source>
        <dbReference type="Proteomes" id="UP000681425"/>
    </source>
</evidence>
<dbReference type="InterPro" id="IPR009045">
    <property type="entry name" value="Zn_M74/Hedgehog-like"/>
</dbReference>
<dbReference type="AlphaFoldDB" id="A0A975Q3U8"/>
<dbReference type="Pfam" id="PF08291">
    <property type="entry name" value="Peptidase_M15_3"/>
    <property type="match status" value="1"/>
</dbReference>
<dbReference type="EMBL" id="CP073910">
    <property type="protein sequence ID" value="QUT07902.1"/>
    <property type="molecule type" value="Genomic_DNA"/>
</dbReference>
<protein>
    <submittedName>
        <fullName evidence="2">DUF882 domain-containing protein</fullName>
    </submittedName>
</protein>
<dbReference type="Gene3D" id="3.30.1380.10">
    <property type="match status" value="1"/>
</dbReference>
<keyword evidence="3" id="KW-1185">Reference proteome</keyword>
<sequence length="149" mass="16565">MNLSPNFTVEEFQKSQTALRKGIPNVMGPAEIAAAKLLCEKVLEPLRAHYGRPIVLSSGYRSPALNKAIGGAVTSQHAKGQAADFEIPGLDNYSVAKWMEAHLNYDQLILEMHTPGQPNSGWIHVSYRVPYRNQELTFDGKRYLEGLRA</sequence>
<dbReference type="Proteomes" id="UP000681425">
    <property type="component" value="Chromosome"/>
</dbReference>
<gene>
    <name evidence="2" type="ORF">KFK14_11235</name>
</gene>
<proteinExistence type="predicted"/>
<reference evidence="2" key="1">
    <citation type="submission" date="2021-04" db="EMBL/GenBank/DDBJ databases">
        <title>Isolation of p-tert-butylphenol degrading bacteria Sphingobium phenoxybenzoativorans Tas13 from active sludge.</title>
        <authorList>
            <person name="Li Y."/>
        </authorList>
    </citation>
    <scope>NUCLEOTIDE SEQUENCE</scope>
    <source>
        <strain evidence="2">Tas13</strain>
    </source>
</reference>
<dbReference type="InterPro" id="IPR013230">
    <property type="entry name" value="Peptidase_M15A_C"/>
</dbReference>
<evidence type="ECO:0000259" key="1">
    <source>
        <dbReference type="Pfam" id="PF08291"/>
    </source>
</evidence>
<organism evidence="2 3">
    <name type="scientific">Sphingobium phenoxybenzoativorans</name>
    <dbReference type="NCBI Taxonomy" id="1592790"/>
    <lineage>
        <taxon>Bacteria</taxon>
        <taxon>Pseudomonadati</taxon>
        <taxon>Pseudomonadota</taxon>
        <taxon>Alphaproteobacteria</taxon>
        <taxon>Sphingomonadales</taxon>
        <taxon>Sphingomonadaceae</taxon>
        <taxon>Sphingobium</taxon>
    </lineage>
</organism>
<dbReference type="SUPFAM" id="SSF55166">
    <property type="entry name" value="Hedgehog/DD-peptidase"/>
    <property type="match status" value="1"/>
</dbReference>
<name>A0A975Q3U8_9SPHN</name>
<accession>A0A975Q3U8</accession>
<evidence type="ECO:0000313" key="2">
    <source>
        <dbReference type="EMBL" id="QUT07902.1"/>
    </source>
</evidence>
<dbReference type="KEGG" id="spph:KFK14_11235"/>